<protein>
    <submittedName>
        <fullName evidence="1">Uncharacterized protein</fullName>
    </submittedName>
</protein>
<dbReference type="EMBL" id="NIZV01000298">
    <property type="protein sequence ID" value="RSL95437.1"/>
    <property type="molecule type" value="Genomic_DNA"/>
</dbReference>
<sequence>MRVCCRSFLKTRSATTIIKNRHHTTHVDNRASSPPSRLPSPAFPIDNCRYRYRYRCRYSDHHPTSNSGF</sequence>
<reference evidence="1 2" key="1">
    <citation type="submission" date="2017-06" db="EMBL/GenBank/DDBJ databases">
        <title>Cmopartive genomic analysis of Ambrosia Fusariam Clade fungi.</title>
        <authorList>
            <person name="Stajich J.E."/>
            <person name="Carrillo J."/>
            <person name="Kijimoto T."/>
            <person name="Eskalen A."/>
            <person name="O'Donnell K."/>
            <person name="Kasson M."/>
        </authorList>
    </citation>
    <scope>NUCLEOTIDE SEQUENCE [LARGE SCALE GENOMIC DNA]</scope>
    <source>
        <strain evidence="1 2">NRRL 20438</strain>
    </source>
</reference>
<name>A0A428T063_9HYPO</name>
<keyword evidence="2" id="KW-1185">Reference proteome</keyword>
<organism evidence="1 2">
    <name type="scientific">Fusarium ambrosium</name>
    <dbReference type="NCBI Taxonomy" id="131363"/>
    <lineage>
        <taxon>Eukaryota</taxon>
        <taxon>Fungi</taxon>
        <taxon>Dikarya</taxon>
        <taxon>Ascomycota</taxon>
        <taxon>Pezizomycotina</taxon>
        <taxon>Sordariomycetes</taxon>
        <taxon>Hypocreomycetidae</taxon>
        <taxon>Hypocreales</taxon>
        <taxon>Nectriaceae</taxon>
        <taxon>Fusarium</taxon>
        <taxon>Fusarium solani species complex</taxon>
    </lineage>
</organism>
<gene>
    <name evidence="1" type="ORF">CDV31_013900</name>
</gene>
<evidence type="ECO:0000313" key="1">
    <source>
        <dbReference type="EMBL" id="RSL95437.1"/>
    </source>
</evidence>
<comment type="caution">
    <text evidence="1">The sequence shown here is derived from an EMBL/GenBank/DDBJ whole genome shotgun (WGS) entry which is preliminary data.</text>
</comment>
<dbReference type="Proteomes" id="UP000288429">
    <property type="component" value="Unassembled WGS sequence"/>
</dbReference>
<accession>A0A428T063</accession>
<proteinExistence type="predicted"/>
<dbReference type="AlphaFoldDB" id="A0A428T063"/>
<evidence type="ECO:0000313" key="2">
    <source>
        <dbReference type="Proteomes" id="UP000288429"/>
    </source>
</evidence>